<evidence type="ECO:0000256" key="2">
    <source>
        <dbReference type="ARBA" id="ARBA00022730"/>
    </source>
</evidence>
<dbReference type="GO" id="GO:0005840">
    <property type="term" value="C:ribosome"/>
    <property type="evidence" value="ECO:0007669"/>
    <property type="project" value="UniProtKB-KW"/>
</dbReference>
<comment type="subunit">
    <text evidence="7">Part of the 50S ribosomal subunit; part of the 5S rRNA/L5/L18/L25 subcomplex. Contacts the 5S and 23S rRNAs.</text>
</comment>
<dbReference type="AlphaFoldDB" id="A0A833L1B1"/>
<dbReference type="InterPro" id="IPR057268">
    <property type="entry name" value="Ribosomal_L18"/>
</dbReference>
<organism evidence="8 9">
    <name type="scientific">Candidatus Saganbacteria bacterium</name>
    <dbReference type="NCBI Taxonomy" id="2575572"/>
    <lineage>
        <taxon>Bacteria</taxon>
        <taxon>Bacillati</taxon>
        <taxon>Saganbacteria</taxon>
    </lineage>
</organism>
<evidence type="ECO:0000256" key="6">
    <source>
        <dbReference type="ARBA" id="ARBA00035197"/>
    </source>
</evidence>
<dbReference type="PANTHER" id="PTHR12899:SF3">
    <property type="entry name" value="LARGE RIBOSOMAL SUBUNIT PROTEIN UL18M"/>
    <property type="match status" value="1"/>
</dbReference>
<dbReference type="CDD" id="cd00432">
    <property type="entry name" value="Ribosomal_L18_L5e"/>
    <property type="match status" value="1"/>
</dbReference>
<comment type="function">
    <text evidence="7">This is one of the proteins that bind and probably mediate the attachment of the 5S RNA into the large ribosomal subunit, where it forms part of the central protuberance.</text>
</comment>
<dbReference type="InterPro" id="IPR004389">
    <property type="entry name" value="Ribosomal_uL18_bac-type"/>
</dbReference>
<evidence type="ECO:0000256" key="7">
    <source>
        <dbReference type="HAMAP-Rule" id="MF_01337"/>
    </source>
</evidence>
<protein>
    <recommendedName>
        <fullName evidence="6 7">Large ribosomal subunit protein uL18</fullName>
    </recommendedName>
</protein>
<dbReference type="SUPFAM" id="SSF53137">
    <property type="entry name" value="Translational machinery components"/>
    <property type="match status" value="1"/>
</dbReference>
<evidence type="ECO:0000256" key="5">
    <source>
        <dbReference type="ARBA" id="ARBA00023274"/>
    </source>
</evidence>
<evidence type="ECO:0000256" key="3">
    <source>
        <dbReference type="ARBA" id="ARBA00022884"/>
    </source>
</evidence>
<dbReference type="FunFam" id="3.30.420.100:FF:000001">
    <property type="entry name" value="50S ribosomal protein L18"/>
    <property type="match status" value="1"/>
</dbReference>
<dbReference type="GO" id="GO:0003735">
    <property type="term" value="F:structural constituent of ribosome"/>
    <property type="evidence" value="ECO:0007669"/>
    <property type="project" value="InterPro"/>
</dbReference>
<dbReference type="InterPro" id="IPR005484">
    <property type="entry name" value="Ribosomal_uL18_bac/plant/anim"/>
</dbReference>
<proteinExistence type="inferred from homology"/>
<evidence type="ECO:0000313" key="9">
    <source>
        <dbReference type="Proteomes" id="UP000488506"/>
    </source>
</evidence>
<evidence type="ECO:0000256" key="4">
    <source>
        <dbReference type="ARBA" id="ARBA00022980"/>
    </source>
</evidence>
<evidence type="ECO:0000313" key="8">
    <source>
        <dbReference type="EMBL" id="KAF0134270.1"/>
    </source>
</evidence>
<accession>A0A833L1B1</accession>
<comment type="similarity">
    <text evidence="1 7">Belongs to the universal ribosomal protein uL18 family.</text>
</comment>
<dbReference type="GO" id="GO:0005737">
    <property type="term" value="C:cytoplasm"/>
    <property type="evidence" value="ECO:0007669"/>
    <property type="project" value="UniProtKB-ARBA"/>
</dbReference>
<keyword evidence="3 7" id="KW-0694">RNA-binding</keyword>
<dbReference type="EMBL" id="WPAF01000010">
    <property type="protein sequence ID" value="KAF0134270.1"/>
    <property type="molecule type" value="Genomic_DNA"/>
</dbReference>
<dbReference type="GO" id="GO:0008097">
    <property type="term" value="F:5S rRNA binding"/>
    <property type="evidence" value="ECO:0007669"/>
    <property type="project" value="TreeGrafter"/>
</dbReference>
<dbReference type="PANTHER" id="PTHR12899">
    <property type="entry name" value="39S RIBOSOMAL PROTEIN L18, MITOCHONDRIAL"/>
    <property type="match status" value="1"/>
</dbReference>
<keyword evidence="4 7" id="KW-0689">Ribosomal protein</keyword>
<comment type="caution">
    <text evidence="8">The sequence shown here is derived from an EMBL/GenBank/DDBJ whole genome shotgun (WGS) entry which is preliminary data.</text>
</comment>
<dbReference type="GO" id="GO:1990904">
    <property type="term" value="C:ribonucleoprotein complex"/>
    <property type="evidence" value="ECO:0007669"/>
    <property type="project" value="UniProtKB-KW"/>
</dbReference>
<dbReference type="NCBIfam" id="TIGR00060">
    <property type="entry name" value="L18_bact"/>
    <property type="match status" value="1"/>
</dbReference>
<gene>
    <name evidence="7" type="primary">rplR</name>
    <name evidence="8" type="ORF">FD145_782</name>
</gene>
<dbReference type="Gene3D" id="3.30.420.100">
    <property type="match status" value="1"/>
</dbReference>
<keyword evidence="5 7" id="KW-0687">Ribonucleoprotein</keyword>
<sequence length="100" mass="10887">MKKKNIFGAKDRPRLSVYRSNGQIYAQIIDDVEGKTLASSSSLKIKSGKKSEKAKSAGIEIAKSAIAKKINTVVFDRGKFKYHGRVKALAEGAREGGLVF</sequence>
<reference evidence="8 9" key="1">
    <citation type="submission" date="2019-12" db="EMBL/GenBank/DDBJ databases">
        <authorList>
            <person name="Wolfe R."/>
            <person name="Danczak R."/>
            <person name="Wilkins M."/>
        </authorList>
    </citation>
    <scope>NUCLEOTIDE SEQUENCE [LARGE SCALE GENOMIC DNA]</scope>
    <source>
        <strain evidence="8">X2_MaxBin.013</strain>
    </source>
</reference>
<keyword evidence="2 7" id="KW-0699">rRNA-binding</keyword>
<dbReference type="GO" id="GO:0006412">
    <property type="term" value="P:translation"/>
    <property type="evidence" value="ECO:0007669"/>
    <property type="project" value="UniProtKB-UniRule"/>
</dbReference>
<name>A0A833L1B1_UNCSA</name>
<dbReference type="HAMAP" id="MF_01337_B">
    <property type="entry name" value="Ribosomal_uL18_B"/>
    <property type="match status" value="1"/>
</dbReference>
<dbReference type="Pfam" id="PF00861">
    <property type="entry name" value="Ribosomal_L18p"/>
    <property type="match status" value="1"/>
</dbReference>
<dbReference type="Proteomes" id="UP000488506">
    <property type="component" value="Unassembled WGS sequence"/>
</dbReference>
<evidence type="ECO:0000256" key="1">
    <source>
        <dbReference type="ARBA" id="ARBA00007116"/>
    </source>
</evidence>